<dbReference type="GO" id="GO:0016491">
    <property type="term" value="F:oxidoreductase activity"/>
    <property type="evidence" value="ECO:0007669"/>
    <property type="project" value="UniProtKB-KW"/>
</dbReference>
<dbReference type="Pfam" id="PF00106">
    <property type="entry name" value="adh_short"/>
    <property type="match status" value="1"/>
</dbReference>
<dbReference type="AlphaFoldDB" id="A0AA39PMU4"/>
<dbReference type="InterPro" id="IPR002347">
    <property type="entry name" value="SDR_fam"/>
</dbReference>
<evidence type="ECO:0000256" key="4">
    <source>
        <dbReference type="RuleBase" id="RU000363"/>
    </source>
</evidence>
<dbReference type="PANTHER" id="PTHR43669:SF12">
    <property type="entry name" value="BLR5618 PROTEIN"/>
    <property type="match status" value="1"/>
</dbReference>
<evidence type="ECO:0000256" key="2">
    <source>
        <dbReference type="ARBA" id="ARBA00022857"/>
    </source>
</evidence>
<protein>
    <recommendedName>
        <fullName evidence="7">Short-chain dehydrogenase/reductase SDR</fullName>
    </recommendedName>
</protein>
<evidence type="ECO:0000313" key="6">
    <source>
        <dbReference type="Proteomes" id="UP001175227"/>
    </source>
</evidence>
<dbReference type="Proteomes" id="UP001175227">
    <property type="component" value="Unassembled WGS sequence"/>
</dbReference>
<dbReference type="PRINTS" id="PR00081">
    <property type="entry name" value="GDHRDH"/>
</dbReference>
<name>A0AA39PMU4_9AGAR</name>
<evidence type="ECO:0000256" key="3">
    <source>
        <dbReference type="ARBA" id="ARBA00023002"/>
    </source>
</evidence>
<dbReference type="PROSITE" id="PS00061">
    <property type="entry name" value="ADH_SHORT"/>
    <property type="match status" value="1"/>
</dbReference>
<dbReference type="EMBL" id="JAUEPR010000003">
    <property type="protein sequence ID" value="KAK0487233.1"/>
    <property type="molecule type" value="Genomic_DNA"/>
</dbReference>
<dbReference type="Gene3D" id="3.40.50.720">
    <property type="entry name" value="NAD(P)-binding Rossmann-like Domain"/>
    <property type="match status" value="1"/>
</dbReference>
<dbReference type="SUPFAM" id="SSF51735">
    <property type="entry name" value="NAD(P)-binding Rossmann-fold domains"/>
    <property type="match status" value="1"/>
</dbReference>
<dbReference type="PRINTS" id="PR00080">
    <property type="entry name" value="SDRFAMILY"/>
</dbReference>
<evidence type="ECO:0000256" key="1">
    <source>
        <dbReference type="ARBA" id="ARBA00006484"/>
    </source>
</evidence>
<keyword evidence="6" id="KW-1185">Reference proteome</keyword>
<comment type="caution">
    <text evidence="5">The sequence shown here is derived from an EMBL/GenBank/DDBJ whole genome shotgun (WGS) entry which is preliminary data.</text>
</comment>
<keyword evidence="3" id="KW-0560">Oxidoreductase</keyword>
<dbReference type="InterPro" id="IPR020904">
    <property type="entry name" value="Sc_DH/Rdtase_CS"/>
</dbReference>
<evidence type="ECO:0000313" key="5">
    <source>
        <dbReference type="EMBL" id="KAK0487233.1"/>
    </source>
</evidence>
<accession>A0AA39PMU4</accession>
<dbReference type="CDD" id="cd05233">
    <property type="entry name" value="SDR_c"/>
    <property type="match status" value="1"/>
</dbReference>
<dbReference type="InterPro" id="IPR036291">
    <property type="entry name" value="NAD(P)-bd_dom_sf"/>
</dbReference>
<organism evidence="5 6">
    <name type="scientific">Armillaria novae-zelandiae</name>
    <dbReference type="NCBI Taxonomy" id="153914"/>
    <lineage>
        <taxon>Eukaryota</taxon>
        <taxon>Fungi</taxon>
        <taxon>Dikarya</taxon>
        <taxon>Basidiomycota</taxon>
        <taxon>Agaricomycotina</taxon>
        <taxon>Agaricomycetes</taxon>
        <taxon>Agaricomycetidae</taxon>
        <taxon>Agaricales</taxon>
        <taxon>Marasmiineae</taxon>
        <taxon>Physalacriaceae</taxon>
        <taxon>Armillaria</taxon>
    </lineage>
</organism>
<evidence type="ECO:0008006" key="7">
    <source>
        <dbReference type="Google" id="ProtNLM"/>
    </source>
</evidence>
<comment type="similarity">
    <text evidence="1 4">Belongs to the short-chain dehydrogenases/reductases (SDR) family.</text>
</comment>
<dbReference type="PANTHER" id="PTHR43669">
    <property type="entry name" value="5-KETO-D-GLUCONATE 5-REDUCTASE"/>
    <property type="match status" value="1"/>
</dbReference>
<sequence length="265" mass="28332">MTSKTAIVTGASSGIGRQSAISLSNAGWNVVLTARREEALQESLKLCSHPENTLVIAGDVTSEDFVKELFAKVVETFGESHSQSESSLIDVDPGRLDLLFNNAGTNAPQVPIEELSLDAFQRVINVNLTGPFLCTREAFKVFKNQTPPGGRIINNGSLSAHVPRPFSYPYTASKHAVSGLTKCTSLDGRPFNISCTQIDIGNARTDMAARLSKGALQPDGRIIPEAMIDVQHVAAAIVHIAGLPNDVTVLEMNIMPTHAPFIGRG</sequence>
<proteinExistence type="inferred from homology"/>
<gene>
    <name evidence="5" type="ORF">IW261DRAFT_1446610</name>
</gene>
<keyword evidence="2" id="KW-0521">NADP</keyword>
<reference evidence="5" key="1">
    <citation type="submission" date="2023-06" db="EMBL/GenBank/DDBJ databases">
        <authorList>
            <consortium name="Lawrence Berkeley National Laboratory"/>
            <person name="Ahrendt S."/>
            <person name="Sahu N."/>
            <person name="Indic B."/>
            <person name="Wong-Bajracharya J."/>
            <person name="Merenyi Z."/>
            <person name="Ke H.-M."/>
            <person name="Monk M."/>
            <person name="Kocsube S."/>
            <person name="Drula E."/>
            <person name="Lipzen A."/>
            <person name="Balint B."/>
            <person name="Henrissat B."/>
            <person name="Andreopoulos B."/>
            <person name="Martin F.M."/>
            <person name="Harder C.B."/>
            <person name="Rigling D."/>
            <person name="Ford K.L."/>
            <person name="Foster G.D."/>
            <person name="Pangilinan J."/>
            <person name="Papanicolaou A."/>
            <person name="Barry K."/>
            <person name="LaButti K."/>
            <person name="Viragh M."/>
            <person name="Koriabine M."/>
            <person name="Yan M."/>
            <person name="Riley R."/>
            <person name="Champramary S."/>
            <person name="Plett K.L."/>
            <person name="Tsai I.J."/>
            <person name="Slot J."/>
            <person name="Sipos G."/>
            <person name="Plett J."/>
            <person name="Nagy L.G."/>
            <person name="Grigoriev I.V."/>
        </authorList>
    </citation>
    <scope>NUCLEOTIDE SEQUENCE</scope>
    <source>
        <strain evidence="5">ICMP 16352</strain>
    </source>
</reference>